<feature type="transmembrane region" description="Helical" evidence="6">
    <location>
        <begin position="331"/>
        <end position="355"/>
    </location>
</feature>
<proteinExistence type="predicted"/>
<name>A0A062VBH5_9PROT</name>
<evidence type="ECO:0000256" key="6">
    <source>
        <dbReference type="SAM" id="Phobius"/>
    </source>
</evidence>
<protein>
    <submittedName>
        <fullName evidence="7">Polysaccharide biosynthesis associate</fullName>
    </submittedName>
</protein>
<dbReference type="STRING" id="1280954.HPO_18782"/>
<dbReference type="Proteomes" id="UP000027100">
    <property type="component" value="Unassembled WGS sequence"/>
</dbReference>
<feature type="transmembrane region" description="Helical" evidence="6">
    <location>
        <begin position="387"/>
        <end position="407"/>
    </location>
</feature>
<evidence type="ECO:0000256" key="2">
    <source>
        <dbReference type="ARBA" id="ARBA00022475"/>
    </source>
</evidence>
<comment type="caution">
    <text evidence="7">The sequence shown here is derived from an EMBL/GenBank/DDBJ whole genome shotgun (WGS) entry which is preliminary data.</text>
</comment>
<evidence type="ECO:0000313" key="7">
    <source>
        <dbReference type="EMBL" id="KCZ96671.1"/>
    </source>
</evidence>
<evidence type="ECO:0000313" key="8">
    <source>
        <dbReference type="Proteomes" id="UP000027100"/>
    </source>
</evidence>
<feature type="transmembrane region" description="Helical" evidence="6">
    <location>
        <begin position="12"/>
        <end position="33"/>
    </location>
</feature>
<dbReference type="PATRIC" id="fig|1280954.3.peg.3775"/>
<feature type="transmembrane region" description="Helical" evidence="6">
    <location>
        <begin position="121"/>
        <end position="145"/>
    </location>
</feature>
<evidence type="ECO:0000256" key="5">
    <source>
        <dbReference type="ARBA" id="ARBA00023136"/>
    </source>
</evidence>
<feature type="transmembrane region" description="Helical" evidence="6">
    <location>
        <begin position="362"/>
        <end position="381"/>
    </location>
</feature>
<evidence type="ECO:0000256" key="4">
    <source>
        <dbReference type="ARBA" id="ARBA00022989"/>
    </source>
</evidence>
<feature type="transmembrane region" description="Helical" evidence="6">
    <location>
        <begin position="45"/>
        <end position="66"/>
    </location>
</feature>
<feature type="transmembrane region" description="Helical" evidence="6">
    <location>
        <begin position="296"/>
        <end position="319"/>
    </location>
</feature>
<keyword evidence="5 6" id="KW-0472">Membrane</keyword>
<dbReference type="PANTHER" id="PTHR30250:SF11">
    <property type="entry name" value="O-ANTIGEN TRANSPORTER-RELATED"/>
    <property type="match status" value="1"/>
</dbReference>
<dbReference type="PANTHER" id="PTHR30250">
    <property type="entry name" value="PST FAMILY PREDICTED COLANIC ACID TRANSPORTER"/>
    <property type="match status" value="1"/>
</dbReference>
<feature type="transmembrane region" description="Helical" evidence="6">
    <location>
        <begin position="157"/>
        <end position="177"/>
    </location>
</feature>
<evidence type="ECO:0000256" key="1">
    <source>
        <dbReference type="ARBA" id="ARBA00004651"/>
    </source>
</evidence>
<keyword evidence="2" id="KW-1003">Cell membrane</keyword>
<dbReference type="OrthoDB" id="5785171at2"/>
<dbReference type="RefSeq" id="WP_035602519.1">
    <property type="nucleotide sequence ID" value="NZ_ARYM01000039.1"/>
</dbReference>
<keyword evidence="4 6" id="KW-1133">Transmembrane helix</keyword>
<evidence type="ECO:0000256" key="3">
    <source>
        <dbReference type="ARBA" id="ARBA00022692"/>
    </source>
</evidence>
<dbReference type="InterPro" id="IPR050833">
    <property type="entry name" value="Poly_Biosynth_Transport"/>
</dbReference>
<dbReference type="eggNOG" id="COG2244">
    <property type="taxonomic scope" value="Bacteria"/>
</dbReference>
<keyword evidence="8" id="KW-1185">Reference proteome</keyword>
<reference evidence="7 8" key="1">
    <citation type="journal article" date="2014" name="Antonie Van Leeuwenhoek">
        <title>Hyphomonas beringensis sp. nov. and Hyphomonas chukchiensis sp. nov., isolated from surface seawater of the Bering Sea and Chukchi Sea.</title>
        <authorList>
            <person name="Li C."/>
            <person name="Lai Q."/>
            <person name="Li G."/>
            <person name="Dong C."/>
            <person name="Wang J."/>
            <person name="Liao Y."/>
            <person name="Shao Z."/>
        </authorList>
    </citation>
    <scope>NUCLEOTIDE SEQUENCE [LARGE SCALE GENOMIC DNA]</scope>
    <source>
        <strain evidence="7 8">PS728</strain>
    </source>
</reference>
<dbReference type="EMBL" id="ARYM01000039">
    <property type="protein sequence ID" value="KCZ96671.1"/>
    <property type="molecule type" value="Genomic_DNA"/>
</dbReference>
<dbReference type="AlphaFoldDB" id="A0A062VBH5"/>
<feature type="transmembrane region" description="Helical" evidence="6">
    <location>
        <begin position="86"/>
        <end position="109"/>
    </location>
</feature>
<comment type="subcellular location">
    <subcellularLocation>
        <location evidence="1">Cell membrane</location>
        <topology evidence="1">Multi-pass membrane protein</topology>
    </subcellularLocation>
</comment>
<sequence length="429" mass="45189">MNRIFQTLRRRGGLFLIRFGVIGAQLLVLLVLASLMQRSEFGAFAYGWASIQLVSALISLGGPGYLLREMSARQAGPEHGPALLQVLLIASAGPAILAFGVWFIIRSLISHDLLPLASPDFALVIVLGGWLNNLVANIAVPIRVSGAANTAMFYRDGLGHLIVLASGFAVAAAYPTVSALRVLEGYCALAVLVVGAGLLIAALRARSAAYFGNGKQPFNLAFWGSGLTAMLAAQIDILIGGLFLTPAHLGSYQILRKAANLLSLPQIIANWSIAVEASRAFASGDRIALKESAREGLTIALVPAFALGVTLLLASPALFSWYHIPVDAQSLMTFLVLTMGGLANVGFGANFLIAAQCRLEHLALRARLIALVAGSALLASLSPALGITGVAVAMATSTILMNVLIWLDVQRRLGVDTSIFSLFGHRTQT</sequence>
<dbReference type="GO" id="GO:0005886">
    <property type="term" value="C:plasma membrane"/>
    <property type="evidence" value="ECO:0007669"/>
    <property type="project" value="UniProtKB-SubCell"/>
</dbReference>
<feature type="transmembrane region" description="Helical" evidence="6">
    <location>
        <begin position="183"/>
        <end position="203"/>
    </location>
</feature>
<gene>
    <name evidence="7" type="ORF">HPO_18782</name>
</gene>
<keyword evidence="3 6" id="KW-0812">Transmembrane</keyword>
<organism evidence="7 8">
    <name type="scientific">Hyphomonas polymorpha PS728</name>
    <dbReference type="NCBI Taxonomy" id="1280954"/>
    <lineage>
        <taxon>Bacteria</taxon>
        <taxon>Pseudomonadati</taxon>
        <taxon>Pseudomonadota</taxon>
        <taxon>Alphaproteobacteria</taxon>
        <taxon>Hyphomonadales</taxon>
        <taxon>Hyphomonadaceae</taxon>
        <taxon>Hyphomonas</taxon>
    </lineage>
</organism>
<accession>A0A062VBH5</accession>